<dbReference type="EMBL" id="AP018930">
    <property type="protein sequence ID" value="BBG26439.1"/>
    <property type="molecule type" value="Genomic_DNA"/>
</dbReference>
<dbReference type="KEGG" id="step:IC006_0975"/>
<evidence type="ECO:0000313" key="1">
    <source>
        <dbReference type="EMBL" id="BBG23687.1"/>
    </source>
</evidence>
<dbReference type="EMBL" id="AP018929">
    <property type="protein sequence ID" value="BBG23687.1"/>
    <property type="molecule type" value="Genomic_DNA"/>
</dbReference>
<keyword evidence="3" id="KW-1185">Reference proteome</keyword>
<accession>A0A510E1Q9</accession>
<sequence>MVFKYSLVLNLGAKRLSRLIKKVYQGSGEIKNLFKRKGNP</sequence>
<organism evidence="1 3">
    <name type="scientific">Sulfuracidifex tepidarius</name>
    <dbReference type="NCBI Taxonomy" id="1294262"/>
    <lineage>
        <taxon>Archaea</taxon>
        <taxon>Thermoproteota</taxon>
        <taxon>Thermoprotei</taxon>
        <taxon>Sulfolobales</taxon>
        <taxon>Sulfolobaceae</taxon>
        <taxon>Sulfuracidifex</taxon>
    </lineage>
</organism>
<evidence type="ECO:0000313" key="2">
    <source>
        <dbReference type="EMBL" id="BBG26439.1"/>
    </source>
</evidence>
<protein>
    <submittedName>
        <fullName evidence="1">Uncharacterized protein</fullName>
    </submittedName>
</protein>
<evidence type="ECO:0000313" key="3">
    <source>
        <dbReference type="Proteomes" id="UP000322983"/>
    </source>
</evidence>
<dbReference type="AlphaFoldDB" id="A0A510DU49"/>
<accession>A0A510DU49</accession>
<gene>
    <name evidence="1" type="ORF">IC006_0975</name>
    <name evidence="2" type="ORF">IC007_0947</name>
</gene>
<reference evidence="1 3" key="2">
    <citation type="journal article" date="2020" name="Int. J. Syst. Evol. Microbiol.">
        <title>Sulfuracidifex tepidarius gen. nov., sp. nov. and transfer of Sulfolobus metallicus Huber and Stetter 1992 to the genus Sulfuracidifex as Sulfuracidifex metallicus comb. nov.</title>
        <authorList>
            <person name="Itoh T."/>
            <person name="Miura T."/>
            <person name="Sakai H.D."/>
            <person name="Kato S."/>
            <person name="Ohkuma M."/>
            <person name="Takashina T."/>
        </authorList>
    </citation>
    <scope>NUCLEOTIDE SEQUENCE [LARGE SCALE GENOMIC DNA]</scope>
    <source>
        <strain evidence="1 3">IC-006</strain>
        <strain evidence="2">IC-007</strain>
    </source>
</reference>
<name>A0A510DU49_9CREN</name>
<reference evidence="4" key="1">
    <citation type="submission" date="2018-09" db="EMBL/GenBank/DDBJ databases">
        <title>Complete Genome Sequencing of Sulfolobus sp. JCM 16834.</title>
        <authorList>
            <person name="Kato S."/>
            <person name="Itoh T."/>
            <person name="Ohkuma M."/>
        </authorList>
    </citation>
    <scope>NUCLEOTIDE SEQUENCE [LARGE SCALE GENOMIC DNA]</scope>
    <source>
        <strain evidence="4">IC-007</strain>
    </source>
</reference>
<evidence type="ECO:0000313" key="4">
    <source>
        <dbReference type="Proteomes" id="UP000325030"/>
    </source>
</evidence>
<dbReference type="Proteomes" id="UP000322983">
    <property type="component" value="Chromosome"/>
</dbReference>
<dbReference type="Proteomes" id="UP000325030">
    <property type="component" value="Chromosome"/>
</dbReference>
<proteinExistence type="predicted"/>